<evidence type="ECO:0000256" key="1">
    <source>
        <dbReference type="SAM" id="MobiDB-lite"/>
    </source>
</evidence>
<feature type="compositionally biased region" description="Basic and acidic residues" evidence="1">
    <location>
        <begin position="263"/>
        <end position="286"/>
    </location>
</feature>
<reference evidence="3 4" key="1">
    <citation type="journal article" date="2013" name="Genome Announc.">
        <title>Draft Genome Sequence of the Aeromonas diversa Type Strain.</title>
        <authorList>
            <person name="Farfan M."/>
            <person name="Spataro N."/>
            <person name="Sanglas A."/>
            <person name="Albarral V."/>
            <person name="Loren J.G."/>
            <person name="Bosch E."/>
            <person name="Fuste M.C."/>
        </authorList>
    </citation>
    <scope>NUCLEOTIDE SEQUENCE [LARGE SCALE GENOMIC DNA]</scope>
    <source>
        <strain evidence="3 4">2478-85</strain>
    </source>
</reference>
<dbReference type="Gene3D" id="3.30.750.140">
    <property type="match status" value="1"/>
</dbReference>
<organism evidence="3 4">
    <name type="scientific">Aeromonas diversa CDC 2478-85</name>
    <dbReference type="NCBI Taxonomy" id="1268237"/>
    <lineage>
        <taxon>Bacteria</taxon>
        <taxon>Pseudomonadati</taxon>
        <taxon>Pseudomonadota</taxon>
        <taxon>Gammaproteobacteria</taxon>
        <taxon>Aeromonadales</taxon>
        <taxon>Aeromonadaceae</taxon>
        <taxon>Aeromonas</taxon>
    </lineage>
</organism>
<keyword evidence="3" id="KW-0969">Cilium</keyword>
<feature type="compositionally biased region" description="Polar residues" evidence="1">
    <location>
        <begin position="434"/>
        <end position="452"/>
    </location>
</feature>
<feature type="compositionally biased region" description="Polar residues" evidence="1">
    <location>
        <begin position="84"/>
        <end position="93"/>
    </location>
</feature>
<dbReference type="PANTHER" id="PTHR37533:SF2">
    <property type="entry name" value="FLAGELLAR HOOK-LENGTH CONTROL PROTEIN"/>
    <property type="match status" value="1"/>
</dbReference>
<feature type="compositionally biased region" description="Low complexity" evidence="1">
    <location>
        <begin position="251"/>
        <end position="262"/>
    </location>
</feature>
<keyword evidence="3" id="KW-0966">Cell projection</keyword>
<dbReference type="InterPro" id="IPR052563">
    <property type="entry name" value="FliK"/>
</dbReference>
<feature type="region of interest" description="Disordered" evidence="1">
    <location>
        <begin position="406"/>
        <end position="467"/>
    </location>
</feature>
<dbReference type="RefSeq" id="WP_005356559.1">
    <property type="nucleotide sequence ID" value="NZ_APVG01000040.1"/>
</dbReference>
<proteinExistence type="predicted"/>
<protein>
    <submittedName>
        <fullName evidence="3">Polar flagellar hook-length control protein FliK</fullName>
    </submittedName>
</protein>
<name>N9TYQ5_9GAMM</name>
<keyword evidence="3" id="KW-0282">Flagellum</keyword>
<feature type="compositionally biased region" description="Basic and acidic residues" evidence="1">
    <location>
        <begin position="423"/>
        <end position="432"/>
    </location>
</feature>
<feature type="compositionally biased region" description="Basic and acidic residues" evidence="1">
    <location>
        <begin position="617"/>
        <end position="632"/>
    </location>
</feature>
<dbReference type="CDD" id="cd17470">
    <property type="entry name" value="T3SS_Flik_C"/>
    <property type="match status" value="1"/>
</dbReference>
<dbReference type="Proteomes" id="UP000023775">
    <property type="component" value="Unassembled WGS sequence"/>
</dbReference>
<evidence type="ECO:0000313" key="4">
    <source>
        <dbReference type="Proteomes" id="UP000023775"/>
    </source>
</evidence>
<dbReference type="PANTHER" id="PTHR37533">
    <property type="entry name" value="FLAGELLAR HOOK-LENGTH CONTROL PROTEIN"/>
    <property type="match status" value="1"/>
</dbReference>
<dbReference type="PATRIC" id="fig|1268237.3.peg.2789"/>
<feature type="compositionally biased region" description="Low complexity" evidence="1">
    <location>
        <begin position="134"/>
        <end position="146"/>
    </location>
</feature>
<feature type="compositionally biased region" description="Polar residues" evidence="1">
    <location>
        <begin position="318"/>
        <end position="334"/>
    </location>
</feature>
<dbReference type="InterPro" id="IPR021136">
    <property type="entry name" value="Flagellar_hook_control-like_C"/>
</dbReference>
<dbReference type="AlphaFoldDB" id="N9TYQ5"/>
<evidence type="ECO:0000313" key="3">
    <source>
        <dbReference type="EMBL" id="ENY71229.1"/>
    </source>
</evidence>
<gene>
    <name evidence="3" type="ORF">G114_14181</name>
</gene>
<feature type="compositionally biased region" description="Low complexity" evidence="1">
    <location>
        <begin position="570"/>
        <end position="592"/>
    </location>
</feature>
<feature type="region of interest" description="Disordered" evidence="1">
    <location>
        <begin position="570"/>
        <end position="632"/>
    </location>
</feature>
<keyword evidence="4" id="KW-1185">Reference proteome</keyword>
<dbReference type="Pfam" id="PF02120">
    <property type="entry name" value="Flg_hook"/>
    <property type="match status" value="1"/>
</dbReference>
<evidence type="ECO:0000259" key="2">
    <source>
        <dbReference type="Pfam" id="PF02120"/>
    </source>
</evidence>
<comment type="caution">
    <text evidence="3">The sequence shown here is derived from an EMBL/GenBank/DDBJ whole genome shotgun (WGS) entry which is preliminary data.</text>
</comment>
<dbReference type="InterPro" id="IPR038610">
    <property type="entry name" value="FliK-like_C_sf"/>
</dbReference>
<dbReference type="OrthoDB" id="1792985at2"/>
<feature type="domain" description="Flagellar hook-length control protein-like C-terminal" evidence="2">
    <location>
        <begin position="493"/>
        <end position="577"/>
    </location>
</feature>
<dbReference type="eggNOG" id="COG3144">
    <property type="taxonomic scope" value="Bacteria"/>
</dbReference>
<accession>N9TYQ5</accession>
<dbReference type="EMBL" id="APVG01000040">
    <property type="protein sequence ID" value="ENY71229.1"/>
    <property type="molecule type" value="Genomic_DNA"/>
</dbReference>
<feature type="region of interest" description="Disordered" evidence="1">
    <location>
        <begin position="30"/>
        <end position="378"/>
    </location>
</feature>
<sequence>MISQPTLNAVTVKAAPGESASAAAKGGDFAALLTGEGGDPSQVERRPAGLDDDSTAVETQPESKKKGQESGEELPQDLLARLMASQQTSTQLTAAAPQGEWVDAPCEGPDDALDEMGASASIDAKGEAKAAGVQTAQSCAAQLAAQSDGGDSAMSEEEATPLEGKGARSRAGRDETAPTPGLSGQLAQVGREVQADEPPEPVGEGHGNAAGNGKAPVAGQPEPGNGKVPLTTLLEAGMAATKVTEEEVAEESPLLAETTPEASKAELAPKEKAALQRPLRPSETKPAEVLPDTSSPSKVAAPSAEGKVASARTEPTEHSPSNGANPVTAQSNQARADAGAANPLPGVTKDVAMSAAPSAEVSANEAKAPAGSAVPANPSQVQVTADIGRQSSVAVAETLAERVVAEPQQATLVRETVAAARAGRSEERRDGKSQPLNTEGSGATVTPHATPSSPVPESRPLTAQQDVARRESVPTFPGAQRLTPESAPGELQHKVNVMLTDKLQQAELQLDPIGLGKMKIHLQIGQDQQVSVHFVVQHGQTREMLEQSMPRLREMLAGQGIQLGQTQVQHFQQGQQQGQQMGQQMSQQMNQEGRGRGAEGYLGGGEDDGSVVPTGDRLARESATDRGIDFYA</sequence>